<dbReference type="EMBL" id="SMKW01000146">
    <property type="protein sequence ID" value="TDD34275.1"/>
    <property type="molecule type" value="Genomic_DNA"/>
</dbReference>
<protein>
    <submittedName>
        <fullName evidence="1">Uncharacterized protein</fullName>
    </submittedName>
</protein>
<evidence type="ECO:0000313" key="1">
    <source>
        <dbReference type="EMBL" id="TDD34275.1"/>
    </source>
</evidence>
<evidence type="ECO:0000313" key="2">
    <source>
        <dbReference type="Proteomes" id="UP000294947"/>
    </source>
</evidence>
<accession>A0A4R4XSM2</accession>
<dbReference type="AlphaFoldDB" id="A0A4R4XSM2"/>
<organism evidence="1 2">
    <name type="scientific">Saccharopolyspora elongata</name>
    <dbReference type="NCBI Taxonomy" id="2530387"/>
    <lineage>
        <taxon>Bacteria</taxon>
        <taxon>Bacillati</taxon>
        <taxon>Actinomycetota</taxon>
        <taxon>Actinomycetes</taxon>
        <taxon>Pseudonocardiales</taxon>
        <taxon>Pseudonocardiaceae</taxon>
        <taxon>Saccharopolyspora</taxon>
    </lineage>
</organism>
<dbReference type="OrthoDB" id="9772742at2"/>
<comment type="caution">
    <text evidence="1">The sequence shown here is derived from an EMBL/GenBank/DDBJ whole genome shotgun (WGS) entry which is preliminary data.</text>
</comment>
<name>A0A4R4XSM2_9PSEU</name>
<dbReference type="Proteomes" id="UP000294947">
    <property type="component" value="Unassembled WGS sequence"/>
</dbReference>
<proteinExistence type="predicted"/>
<sequence>MGLGNLNGLYHGVQQLNHAQIDRWSPVGTNGSPVRSAHRQCYVGAPNCDARQRARVCADRP</sequence>
<reference evidence="1 2" key="1">
    <citation type="submission" date="2019-03" db="EMBL/GenBank/DDBJ databases">
        <title>Draft genome sequences of novel Actinobacteria.</title>
        <authorList>
            <person name="Sahin N."/>
            <person name="Ay H."/>
            <person name="Saygin H."/>
        </authorList>
    </citation>
    <scope>NUCLEOTIDE SEQUENCE [LARGE SCALE GENOMIC DNA]</scope>
    <source>
        <strain evidence="1 2">7K502</strain>
    </source>
</reference>
<keyword evidence="2" id="KW-1185">Reference proteome</keyword>
<gene>
    <name evidence="1" type="ORF">E1288_44605</name>
</gene>